<organism evidence="2 3">
    <name type="scientific">Batillaria attramentaria</name>
    <dbReference type="NCBI Taxonomy" id="370345"/>
    <lineage>
        <taxon>Eukaryota</taxon>
        <taxon>Metazoa</taxon>
        <taxon>Spiralia</taxon>
        <taxon>Lophotrochozoa</taxon>
        <taxon>Mollusca</taxon>
        <taxon>Gastropoda</taxon>
        <taxon>Caenogastropoda</taxon>
        <taxon>Sorbeoconcha</taxon>
        <taxon>Cerithioidea</taxon>
        <taxon>Batillariidae</taxon>
        <taxon>Batillaria</taxon>
    </lineage>
</organism>
<feature type="compositionally biased region" description="Basic and acidic residues" evidence="1">
    <location>
        <begin position="62"/>
        <end position="72"/>
    </location>
</feature>
<evidence type="ECO:0000256" key="1">
    <source>
        <dbReference type="SAM" id="MobiDB-lite"/>
    </source>
</evidence>
<keyword evidence="3" id="KW-1185">Reference proteome</keyword>
<dbReference type="Proteomes" id="UP001519460">
    <property type="component" value="Unassembled WGS sequence"/>
</dbReference>
<protein>
    <submittedName>
        <fullName evidence="2">Uncharacterized protein</fullName>
    </submittedName>
</protein>
<gene>
    <name evidence="2" type="ORF">BaRGS_00001200</name>
</gene>
<evidence type="ECO:0000313" key="2">
    <source>
        <dbReference type="EMBL" id="KAK7507265.1"/>
    </source>
</evidence>
<feature type="non-terminal residue" evidence="2">
    <location>
        <position position="1"/>
    </location>
</feature>
<accession>A0ABD0M6C9</accession>
<reference evidence="2 3" key="1">
    <citation type="journal article" date="2023" name="Sci. Data">
        <title>Genome assembly of the Korean intertidal mud-creeper Batillaria attramentaria.</title>
        <authorList>
            <person name="Patra A.K."/>
            <person name="Ho P.T."/>
            <person name="Jun S."/>
            <person name="Lee S.J."/>
            <person name="Kim Y."/>
            <person name="Won Y.J."/>
        </authorList>
    </citation>
    <scope>NUCLEOTIDE SEQUENCE [LARGE SCALE GENOMIC DNA]</scope>
    <source>
        <strain evidence="2">Wonlab-2016</strain>
    </source>
</reference>
<evidence type="ECO:0000313" key="3">
    <source>
        <dbReference type="Proteomes" id="UP001519460"/>
    </source>
</evidence>
<comment type="caution">
    <text evidence="2">The sequence shown here is derived from an EMBL/GenBank/DDBJ whole genome shotgun (WGS) entry which is preliminary data.</text>
</comment>
<sequence>DSAPTLQDPPYVSEKNQSAKIVCGAPPGGTDQWDSHMARVRSPLADAWQRTETVNSGAVPRVRAETDAQRNPDRIYMSPIAEVKQTSTASSPGCVKRKVQKGEEAEEVALSLATQMERARDGSFEPVTTVSLIRSSGLLAVSPLLLLYTQECSDVTRDIYSHL</sequence>
<feature type="region of interest" description="Disordered" evidence="1">
    <location>
        <begin position="52"/>
        <end position="72"/>
    </location>
</feature>
<dbReference type="AlphaFoldDB" id="A0ABD0M6C9"/>
<proteinExistence type="predicted"/>
<name>A0ABD0M6C9_9CAEN</name>
<dbReference type="EMBL" id="JACVVK020000004">
    <property type="protein sequence ID" value="KAK7507265.1"/>
    <property type="molecule type" value="Genomic_DNA"/>
</dbReference>